<dbReference type="Gene3D" id="1.10.1410.10">
    <property type="match status" value="1"/>
</dbReference>
<dbReference type="Pfam" id="PF04457">
    <property type="entry name" value="MJ1316"/>
    <property type="match status" value="1"/>
</dbReference>
<feature type="domain" description="MJ1316 RNA cyclic group end recognition" evidence="3">
    <location>
        <begin position="1101"/>
        <end position="1164"/>
    </location>
</feature>
<dbReference type="PANTHER" id="PTHR37474:SF1">
    <property type="entry name" value="2'-5' RNA LIGASE FAMILY PROTEIN"/>
    <property type="match status" value="1"/>
</dbReference>
<dbReference type="SUPFAM" id="SSF55144">
    <property type="entry name" value="LigT-like"/>
    <property type="match status" value="1"/>
</dbReference>
<dbReference type="InterPro" id="IPR009097">
    <property type="entry name" value="Cyclic_Pdiesterase"/>
</dbReference>
<evidence type="ECO:0000259" key="3">
    <source>
        <dbReference type="Pfam" id="PF04457"/>
    </source>
</evidence>
<feature type="compositionally biased region" description="Low complexity" evidence="1">
    <location>
        <begin position="878"/>
        <end position="893"/>
    </location>
</feature>
<dbReference type="GO" id="GO:0003824">
    <property type="term" value="F:catalytic activity"/>
    <property type="evidence" value="ECO:0007669"/>
    <property type="project" value="InterPro"/>
</dbReference>
<feature type="domain" description="Poly(A) polymerase central" evidence="4">
    <location>
        <begin position="733"/>
        <end position="771"/>
    </location>
</feature>
<dbReference type="AlphaFoldDB" id="A0A0G4HWZ5"/>
<evidence type="ECO:0008006" key="6">
    <source>
        <dbReference type="Google" id="ProtNLM"/>
    </source>
</evidence>
<dbReference type="EMBL" id="CDMZ01004201">
    <property type="protein sequence ID" value="CEM48972.1"/>
    <property type="molecule type" value="Genomic_DNA"/>
</dbReference>
<dbReference type="Gene3D" id="3.60.10.10">
    <property type="entry name" value="Endonuclease/exonuclease/phosphatase"/>
    <property type="match status" value="1"/>
</dbReference>
<dbReference type="PANTHER" id="PTHR37474">
    <property type="entry name" value="RNA LIGASE/CYCLIC NUCLEOTIDE PHOSPHODIESTERASE"/>
    <property type="match status" value="1"/>
</dbReference>
<evidence type="ECO:0000259" key="4">
    <source>
        <dbReference type="Pfam" id="PF04928"/>
    </source>
</evidence>
<dbReference type="SUPFAM" id="SSF56219">
    <property type="entry name" value="DNase I-like"/>
    <property type="match status" value="1"/>
</dbReference>
<dbReference type="InterPro" id="IPR007012">
    <property type="entry name" value="PolA_pol_cen_dom"/>
</dbReference>
<feature type="compositionally biased region" description="Basic and acidic residues" evidence="1">
    <location>
        <begin position="896"/>
        <end position="926"/>
    </location>
</feature>
<protein>
    <recommendedName>
        <fullName evidence="6">MJ1316 RNA cyclic group end recognition domain-containing protein</fullName>
    </recommendedName>
</protein>
<dbReference type="Gene3D" id="3.90.1140.10">
    <property type="entry name" value="Cyclic phosphodiesterase"/>
    <property type="match status" value="1"/>
</dbReference>
<sequence>MSQECPPPSTQLDVGCALVVVVPRDSGCFRAIQEIRKKHDERFQRWPPHITLLFPFVERKVFGDAVRSLSAVLKDIPPFEASFKGLACFDHGTFFLDPDERTTALLTDICDRALSLFPSCKSHEKGFRPHLTLGTLDDAKKADAFLQMVSVEMEMEKMPVKFEVTELNVMYRLEKAGRYRSEWKIPLGSGIGDRGAEALPLSVHGHLPLPRIVPFRPDLECLPDTASCFRFDPSSDSWVAVGNLSAGVSRFGFCVASLNVMAEIHDSFNEWRSGERFRCLPRVLEALEPSPDVICLQEVTPTALTFLTADPFIRKSFFLSDSPQEALTVQKNGCGQVTLSKVPFRNFTAVLSGSRVGVLSLFPLSGGTQTGAASDSVLISNVHLTATSDRQSAIAAQARALELKRVLEAMDRLADTPDVGTVTARMVIGDMNSGDVLDFRGDRRERPFPLPPGFVDAGIDGWPTHIPSENALAAAQSKSGSDCRLDRILLSCQNGKGSARAVRFGLDPLPPSYTREVLVERRGGVSEDPLWVSDHAGLLAVVVLPSNEEGEGAEGGGAIKEGQVSVEEEGAAGLSPSAASVLFCPHQAESFVRLRLLLLLSGAPLDLVSVGSSGLALAGERDDLDALVKPLEGQRGGLWSRSEIQKVAEEVLSTAQERGAVSALRAILDSALPLLDFKLHRPGAGGPLSVPTQLVWSSGSPYDRLDLRSESAERDNAEAIAALTAGGASFALFRQVAADVRRWARRRCVYSLRAGFPGGAGWSFLVARAICLGDSDIAAVLRRYANAQLWRNEHADWVREMGEAEAQAPLVVPTYTAPRRNLAHCSTHSSMSRLLSELLRASRLIDRSEDAEEEEGTQENIQTGPEENAKEETEAEAAESSAAAPVAAAAPDVVPDEEKEKGTDKEEGKEEEKGESSPELQTKKETIARKRYDDMWKFEGPGWVLSLCAPEDDAHAKGFLGSRVPAATLAMEKTIGGRAVVSVWQSEGGGEGGSSKDDWLFGVSRALSEDDRERIAVSAHEAVRNGWIKLRGALGIPHFGCEWGFVPAGHAYEEHGDAEGIEGAEGEEGGGEEGNAEKKEAPLDQRFIRDRREEGGKKQKLRESSEVYQRVRWDASLDPSEWTLTYEDRFKGMLEVPLGEFDTETIPWHRVYVFKKKGVVMWDRKARYDALFTYQ</sequence>
<evidence type="ECO:0000259" key="2">
    <source>
        <dbReference type="Pfam" id="PF03372"/>
    </source>
</evidence>
<dbReference type="Pfam" id="PF13563">
    <property type="entry name" value="2_5_RNA_ligase2"/>
    <property type="match status" value="1"/>
</dbReference>
<dbReference type="InterPro" id="IPR005135">
    <property type="entry name" value="Endo/exonuclease/phosphatase"/>
</dbReference>
<evidence type="ECO:0000256" key="1">
    <source>
        <dbReference type="SAM" id="MobiDB-lite"/>
    </source>
</evidence>
<dbReference type="VEuPathDB" id="CryptoDB:Cvel_1453"/>
<evidence type="ECO:0000313" key="5">
    <source>
        <dbReference type="EMBL" id="CEM48972.1"/>
    </source>
</evidence>
<feature type="region of interest" description="Disordered" evidence="1">
    <location>
        <begin position="1061"/>
        <end position="1101"/>
    </location>
</feature>
<dbReference type="Pfam" id="PF04928">
    <property type="entry name" value="PAP_central"/>
    <property type="match status" value="1"/>
</dbReference>
<reference evidence="5" key="1">
    <citation type="submission" date="2014-11" db="EMBL/GenBank/DDBJ databases">
        <authorList>
            <person name="Otto D Thomas"/>
            <person name="Naeem Raeece"/>
        </authorList>
    </citation>
    <scope>NUCLEOTIDE SEQUENCE</scope>
</reference>
<dbReference type="InterPro" id="IPR040459">
    <property type="entry name" value="MJ1316"/>
</dbReference>
<accession>A0A0G4HWZ5</accession>
<name>A0A0G4HWZ5_9ALVE</name>
<feature type="compositionally biased region" description="Acidic residues" evidence="1">
    <location>
        <begin position="1061"/>
        <end position="1071"/>
    </location>
</feature>
<dbReference type="InterPro" id="IPR036691">
    <property type="entry name" value="Endo/exonu/phosph_ase_sf"/>
</dbReference>
<organism evidence="5">
    <name type="scientific">Chromera velia CCMP2878</name>
    <dbReference type="NCBI Taxonomy" id="1169474"/>
    <lineage>
        <taxon>Eukaryota</taxon>
        <taxon>Sar</taxon>
        <taxon>Alveolata</taxon>
        <taxon>Colpodellida</taxon>
        <taxon>Chromeraceae</taxon>
        <taxon>Chromera</taxon>
    </lineage>
</organism>
<gene>
    <name evidence="5" type="ORF">Cvel_1453</name>
</gene>
<feature type="compositionally biased region" description="Basic and acidic residues" evidence="1">
    <location>
        <begin position="1075"/>
        <end position="1101"/>
    </location>
</feature>
<feature type="region of interest" description="Disordered" evidence="1">
    <location>
        <begin position="847"/>
        <end position="926"/>
    </location>
</feature>
<feature type="domain" description="Endonuclease/exonuclease/phosphatase" evidence="2">
    <location>
        <begin position="274"/>
        <end position="535"/>
    </location>
</feature>
<dbReference type="Pfam" id="PF03372">
    <property type="entry name" value="Exo_endo_phos"/>
    <property type="match status" value="1"/>
</dbReference>
<dbReference type="SUPFAM" id="SSF81631">
    <property type="entry name" value="PAP/OAS1 substrate-binding domain"/>
    <property type="match status" value="1"/>
</dbReference>
<proteinExistence type="predicted"/>